<evidence type="ECO:0000256" key="2">
    <source>
        <dbReference type="ARBA" id="ARBA00022603"/>
    </source>
</evidence>
<gene>
    <name evidence="5" type="ORF">ACFFII_17745</name>
</gene>
<protein>
    <submittedName>
        <fullName evidence="5">Methyltransferase domain-containing protein</fullName>
    </submittedName>
</protein>
<keyword evidence="3" id="KW-0808">Transferase</keyword>
<dbReference type="InterPro" id="IPR051052">
    <property type="entry name" value="Diverse_substrate_MTase"/>
</dbReference>
<dbReference type="PANTHER" id="PTHR44942:SF4">
    <property type="entry name" value="METHYLTRANSFERASE TYPE 11 DOMAIN-CONTAINING PROTEIN"/>
    <property type="match status" value="1"/>
</dbReference>
<sequence length="262" mass="28355">MTTAARHDAWAAGDSYDAYMGRWSRPIAARFLDWLGLPGGLAWLDLGCGTGALTEAVLRQCAPRHVLALDPSEGFLAKARENLPDPRAEFRLGSAADLSSVPTNSRDVAVAGLVLNFIPDRVAALRELGRIVRPGGTIGFYVWDYPGGGIAFMRAFWTAAVSLDPAARELTEDRRFSFCTREGLAALVEEAGLPMPEIAALESPSVFRNFDDYWTPFTLGAGPAPGYCASLAPEARERLRTSLSESLPRRADGAIVLNTRAW</sequence>
<evidence type="ECO:0000259" key="4">
    <source>
        <dbReference type="Pfam" id="PF08241"/>
    </source>
</evidence>
<dbReference type="Gene3D" id="3.40.50.150">
    <property type="entry name" value="Vaccinia Virus protein VP39"/>
    <property type="match status" value="1"/>
</dbReference>
<feature type="non-terminal residue" evidence="5">
    <location>
        <position position="262"/>
    </location>
</feature>
<accession>A0ABV6IAS7</accession>
<comment type="caution">
    <text evidence="5">The sequence shown here is derived from an EMBL/GenBank/DDBJ whole genome shotgun (WGS) entry which is preliminary data.</text>
</comment>
<dbReference type="EMBL" id="JBHLWE010000086">
    <property type="protein sequence ID" value="MFC0342580.1"/>
    <property type="molecule type" value="Genomic_DNA"/>
</dbReference>
<dbReference type="GO" id="GO:0008168">
    <property type="term" value="F:methyltransferase activity"/>
    <property type="evidence" value="ECO:0007669"/>
    <property type="project" value="UniProtKB-KW"/>
</dbReference>
<evidence type="ECO:0000313" key="6">
    <source>
        <dbReference type="Proteomes" id="UP001589799"/>
    </source>
</evidence>
<feature type="domain" description="Methyltransferase type 11" evidence="4">
    <location>
        <begin position="44"/>
        <end position="138"/>
    </location>
</feature>
<organism evidence="5 6">
    <name type="scientific">Paracoccus niistensis</name>
    <dbReference type="NCBI Taxonomy" id="632935"/>
    <lineage>
        <taxon>Bacteria</taxon>
        <taxon>Pseudomonadati</taxon>
        <taxon>Pseudomonadota</taxon>
        <taxon>Alphaproteobacteria</taxon>
        <taxon>Rhodobacterales</taxon>
        <taxon>Paracoccaceae</taxon>
        <taxon>Paracoccus</taxon>
    </lineage>
</organism>
<dbReference type="InterPro" id="IPR013216">
    <property type="entry name" value="Methyltransf_11"/>
</dbReference>
<proteinExistence type="inferred from homology"/>
<comment type="similarity">
    <text evidence="1">Belongs to the methyltransferase superfamily.</text>
</comment>
<dbReference type="Proteomes" id="UP001589799">
    <property type="component" value="Unassembled WGS sequence"/>
</dbReference>
<dbReference type="RefSeq" id="WP_377700200.1">
    <property type="nucleotide sequence ID" value="NZ_JBHLWE010000086.1"/>
</dbReference>
<evidence type="ECO:0000256" key="1">
    <source>
        <dbReference type="ARBA" id="ARBA00008361"/>
    </source>
</evidence>
<name>A0ABV6IAS7_9RHOB</name>
<dbReference type="SUPFAM" id="SSF53335">
    <property type="entry name" value="S-adenosyl-L-methionine-dependent methyltransferases"/>
    <property type="match status" value="1"/>
</dbReference>
<reference evidence="5 6" key="1">
    <citation type="submission" date="2024-09" db="EMBL/GenBank/DDBJ databases">
        <authorList>
            <person name="Sun Q."/>
            <person name="Mori K."/>
        </authorList>
    </citation>
    <scope>NUCLEOTIDE SEQUENCE [LARGE SCALE GENOMIC DNA]</scope>
    <source>
        <strain evidence="5 6">KCTC 22789</strain>
    </source>
</reference>
<keyword evidence="6" id="KW-1185">Reference proteome</keyword>
<dbReference type="Pfam" id="PF08241">
    <property type="entry name" value="Methyltransf_11"/>
    <property type="match status" value="1"/>
</dbReference>
<evidence type="ECO:0000256" key="3">
    <source>
        <dbReference type="ARBA" id="ARBA00022679"/>
    </source>
</evidence>
<keyword evidence="2 5" id="KW-0489">Methyltransferase</keyword>
<dbReference type="InterPro" id="IPR029063">
    <property type="entry name" value="SAM-dependent_MTases_sf"/>
</dbReference>
<dbReference type="CDD" id="cd02440">
    <property type="entry name" value="AdoMet_MTases"/>
    <property type="match status" value="1"/>
</dbReference>
<dbReference type="GO" id="GO:0032259">
    <property type="term" value="P:methylation"/>
    <property type="evidence" value="ECO:0007669"/>
    <property type="project" value="UniProtKB-KW"/>
</dbReference>
<dbReference type="PANTHER" id="PTHR44942">
    <property type="entry name" value="METHYLTRANSF_11 DOMAIN-CONTAINING PROTEIN"/>
    <property type="match status" value="1"/>
</dbReference>
<evidence type="ECO:0000313" key="5">
    <source>
        <dbReference type="EMBL" id="MFC0342580.1"/>
    </source>
</evidence>